<feature type="domain" description="DUF7134" evidence="14">
    <location>
        <begin position="9"/>
        <end position="160"/>
    </location>
</feature>
<evidence type="ECO:0000256" key="6">
    <source>
        <dbReference type="ARBA" id="ARBA00022777"/>
    </source>
</evidence>
<sequence length="414" mass="43806">MLTTWQTYQRDHARSIDAALALLLFGLSFSGSTITFQGGTSSVPWWPAVLLTGVSCAALLWRRDHPRTVVAVVTGCAVGVAALGYLLTVLLLGPVMVGLFALAFRTDRRTANTYTLVTIGLLVVTAMAAGPAAEPLVLKTIAPTAWLLLPTSLGTVARMRSEYLETAQTRAEQAERTREELARHRVAEERMRIARELHDVVAHHLALANAQAGTAAHVVRNRPDQAQQMLAELSATTSSALRELKAAVGLLRQTDDPEAPLEPAPGLARLPDLVAALSAAGLDVTVTVADGGPPRPLSPGADLTAYRIVQEALTNVTKHAGTKEARVELAYSHEWLSIAVTDQGAGPPARKPSAPAAPAPDSGFGLIGMRERAHSVGGRLRTGPRPDGGFQVLAELPLPSRAPEDPSPKEDTAP</sequence>
<dbReference type="CDD" id="cd16917">
    <property type="entry name" value="HATPase_UhpB-NarQ-NarX-like"/>
    <property type="match status" value="1"/>
</dbReference>
<feature type="compositionally biased region" description="Low complexity" evidence="10">
    <location>
        <begin position="345"/>
        <end position="360"/>
    </location>
</feature>
<dbReference type="Gene3D" id="3.30.565.10">
    <property type="entry name" value="Histidine kinase-like ATPase, C-terminal domain"/>
    <property type="match status" value="1"/>
</dbReference>
<dbReference type="Gene3D" id="1.20.5.1930">
    <property type="match status" value="1"/>
</dbReference>
<evidence type="ECO:0000259" key="12">
    <source>
        <dbReference type="Pfam" id="PF02518"/>
    </source>
</evidence>
<dbReference type="EMBL" id="JBHEZZ010000007">
    <property type="protein sequence ID" value="MFC1402799.1"/>
    <property type="molecule type" value="Genomic_DNA"/>
</dbReference>
<feature type="transmembrane region" description="Helical" evidence="11">
    <location>
        <begin position="69"/>
        <end position="102"/>
    </location>
</feature>
<comment type="caution">
    <text evidence="15">The sequence shown here is derived from an EMBL/GenBank/DDBJ whole genome shotgun (WGS) entry which is preliminary data.</text>
</comment>
<feature type="region of interest" description="Disordered" evidence="10">
    <location>
        <begin position="342"/>
        <end position="414"/>
    </location>
</feature>
<dbReference type="Proteomes" id="UP001592528">
    <property type="component" value="Unassembled WGS sequence"/>
</dbReference>
<dbReference type="PANTHER" id="PTHR24421:SF10">
    <property type="entry name" value="NITRATE_NITRITE SENSOR PROTEIN NARQ"/>
    <property type="match status" value="1"/>
</dbReference>
<comment type="catalytic activity">
    <reaction evidence="1">
        <text>ATP + protein L-histidine = ADP + protein N-phospho-L-histidine.</text>
        <dbReference type="EC" id="2.7.13.3"/>
    </reaction>
</comment>
<evidence type="ECO:0000256" key="2">
    <source>
        <dbReference type="ARBA" id="ARBA00012438"/>
    </source>
</evidence>
<dbReference type="EC" id="2.7.13.3" evidence="2"/>
<dbReference type="RefSeq" id="WP_030253415.1">
    <property type="nucleotide sequence ID" value="NZ_JBHEZZ010000007.1"/>
</dbReference>
<keyword evidence="11" id="KW-0472">Membrane</keyword>
<keyword evidence="11" id="KW-1133">Transmembrane helix</keyword>
<dbReference type="Pfam" id="PF02518">
    <property type="entry name" value="HATPase_c"/>
    <property type="match status" value="1"/>
</dbReference>
<keyword evidence="8" id="KW-0902">Two-component regulatory system</keyword>
<keyword evidence="9" id="KW-0175">Coiled coil</keyword>
<keyword evidence="7" id="KW-0067">ATP-binding</keyword>
<feature type="domain" description="Signal transduction histidine kinase subgroup 3 dimerisation and phosphoacceptor" evidence="13">
    <location>
        <begin position="189"/>
        <end position="255"/>
    </location>
</feature>
<dbReference type="InterPro" id="IPR011712">
    <property type="entry name" value="Sig_transdc_His_kin_sub3_dim/P"/>
</dbReference>
<dbReference type="GO" id="GO:0016301">
    <property type="term" value="F:kinase activity"/>
    <property type="evidence" value="ECO:0007669"/>
    <property type="project" value="UniProtKB-KW"/>
</dbReference>
<name>A0ABV6UMX7_9ACTN</name>
<evidence type="ECO:0000256" key="4">
    <source>
        <dbReference type="ARBA" id="ARBA00022679"/>
    </source>
</evidence>
<evidence type="ECO:0000256" key="11">
    <source>
        <dbReference type="SAM" id="Phobius"/>
    </source>
</evidence>
<evidence type="ECO:0000256" key="1">
    <source>
        <dbReference type="ARBA" id="ARBA00000085"/>
    </source>
</evidence>
<keyword evidence="5" id="KW-0547">Nucleotide-binding</keyword>
<evidence type="ECO:0000259" key="13">
    <source>
        <dbReference type="Pfam" id="PF07730"/>
    </source>
</evidence>
<evidence type="ECO:0000256" key="3">
    <source>
        <dbReference type="ARBA" id="ARBA00022553"/>
    </source>
</evidence>
<accession>A0ABV6UMX7</accession>
<keyword evidence="6 15" id="KW-0418">Kinase</keyword>
<evidence type="ECO:0000256" key="8">
    <source>
        <dbReference type="ARBA" id="ARBA00023012"/>
    </source>
</evidence>
<feature type="transmembrane region" description="Helical" evidence="11">
    <location>
        <begin position="114"/>
        <end position="133"/>
    </location>
</feature>
<dbReference type="Pfam" id="PF07730">
    <property type="entry name" value="HisKA_3"/>
    <property type="match status" value="1"/>
</dbReference>
<feature type="compositionally biased region" description="Basic and acidic residues" evidence="10">
    <location>
        <begin position="402"/>
        <end position="414"/>
    </location>
</feature>
<keyword evidence="16" id="KW-1185">Reference proteome</keyword>
<feature type="coiled-coil region" evidence="9">
    <location>
        <begin position="164"/>
        <end position="191"/>
    </location>
</feature>
<gene>
    <name evidence="15" type="ORF">ACEZDJ_16035</name>
</gene>
<dbReference type="InterPro" id="IPR055558">
    <property type="entry name" value="DUF7134"/>
</dbReference>
<evidence type="ECO:0000313" key="16">
    <source>
        <dbReference type="Proteomes" id="UP001592528"/>
    </source>
</evidence>
<dbReference type="InterPro" id="IPR036890">
    <property type="entry name" value="HATPase_C_sf"/>
</dbReference>
<proteinExistence type="predicted"/>
<evidence type="ECO:0000313" key="15">
    <source>
        <dbReference type="EMBL" id="MFC1402799.1"/>
    </source>
</evidence>
<dbReference type="InterPro" id="IPR003594">
    <property type="entry name" value="HATPase_dom"/>
</dbReference>
<evidence type="ECO:0000259" key="14">
    <source>
        <dbReference type="Pfam" id="PF23539"/>
    </source>
</evidence>
<evidence type="ECO:0000256" key="7">
    <source>
        <dbReference type="ARBA" id="ARBA00022840"/>
    </source>
</evidence>
<dbReference type="PANTHER" id="PTHR24421">
    <property type="entry name" value="NITRATE/NITRITE SENSOR PROTEIN NARX-RELATED"/>
    <property type="match status" value="1"/>
</dbReference>
<evidence type="ECO:0000256" key="5">
    <source>
        <dbReference type="ARBA" id="ARBA00022741"/>
    </source>
</evidence>
<dbReference type="SUPFAM" id="SSF55874">
    <property type="entry name" value="ATPase domain of HSP90 chaperone/DNA topoisomerase II/histidine kinase"/>
    <property type="match status" value="1"/>
</dbReference>
<feature type="transmembrane region" description="Helical" evidence="11">
    <location>
        <begin position="20"/>
        <end position="39"/>
    </location>
</feature>
<reference evidence="15 16" key="1">
    <citation type="submission" date="2024-09" db="EMBL/GenBank/DDBJ databases">
        <authorList>
            <person name="Lee S.D."/>
        </authorList>
    </citation>
    <scope>NUCLEOTIDE SEQUENCE [LARGE SCALE GENOMIC DNA]</scope>
    <source>
        <strain evidence="15 16">N1-5</strain>
    </source>
</reference>
<dbReference type="InterPro" id="IPR050482">
    <property type="entry name" value="Sensor_HK_TwoCompSys"/>
</dbReference>
<protein>
    <recommendedName>
        <fullName evidence="2">histidine kinase</fullName>
        <ecNumber evidence="2">2.7.13.3</ecNumber>
    </recommendedName>
</protein>
<keyword evidence="3" id="KW-0597">Phosphoprotein</keyword>
<feature type="domain" description="Histidine kinase/HSP90-like ATPase" evidence="12">
    <location>
        <begin position="304"/>
        <end position="399"/>
    </location>
</feature>
<organism evidence="15 16">
    <name type="scientific">Streptacidiphilus cavernicola</name>
    <dbReference type="NCBI Taxonomy" id="3342716"/>
    <lineage>
        <taxon>Bacteria</taxon>
        <taxon>Bacillati</taxon>
        <taxon>Actinomycetota</taxon>
        <taxon>Actinomycetes</taxon>
        <taxon>Kitasatosporales</taxon>
        <taxon>Streptomycetaceae</taxon>
        <taxon>Streptacidiphilus</taxon>
    </lineage>
</organism>
<evidence type="ECO:0000256" key="9">
    <source>
        <dbReference type="SAM" id="Coils"/>
    </source>
</evidence>
<dbReference type="Pfam" id="PF23539">
    <property type="entry name" value="DUF7134"/>
    <property type="match status" value="1"/>
</dbReference>
<evidence type="ECO:0000256" key="10">
    <source>
        <dbReference type="SAM" id="MobiDB-lite"/>
    </source>
</evidence>
<keyword evidence="11" id="KW-0812">Transmembrane</keyword>
<keyword evidence="4" id="KW-0808">Transferase</keyword>